<evidence type="ECO:0000313" key="3">
    <source>
        <dbReference type="Proteomes" id="UP001211907"/>
    </source>
</evidence>
<reference evidence="2" key="1">
    <citation type="submission" date="2020-05" db="EMBL/GenBank/DDBJ databases">
        <title>Phylogenomic resolution of chytrid fungi.</title>
        <authorList>
            <person name="Stajich J.E."/>
            <person name="Amses K."/>
            <person name="Simmons R."/>
            <person name="Seto K."/>
            <person name="Myers J."/>
            <person name="Bonds A."/>
            <person name="Quandt C.A."/>
            <person name="Barry K."/>
            <person name="Liu P."/>
            <person name="Grigoriev I."/>
            <person name="Longcore J.E."/>
            <person name="James T.Y."/>
        </authorList>
    </citation>
    <scope>NUCLEOTIDE SEQUENCE</scope>
    <source>
        <strain evidence="2">JEL0513</strain>
    </source>
</reference>
<name>A0AAD5SP93_9FUNG</name>
<feature type="compositionally biased region" description="Pro residues" evidence="1">
    <location>
        <begin position="51"/>
        <end position="61"/>
    </location>
</feature>
<proteinExistence type="predicted"/>
<organism evidence="2 3">
    <name type="scientific">Physocladia obscura</name>
    <dbReference type="NCBI Taxonomy" id="109957"/>
    <lineage>
        <taxon>Eukaryota</taxon>
        <taxon>Fungi</taxon>
        <taxon>Fungi incertae sedis</taxon>
        <taxon>Chytridiomycota</taxon>
        <taxon>Chytridiomycota incertae sedis</taxon>
        <taxon>Chytridiomycetes</taxon>
        <taxon>Chytridiales</taxon>
        <taxon>Chytriomycetaceae</taxon>
        <taxon>Physocladia</taxon>
    </lineage>
</organism>
<sequence length="145" mass="15445">MQINPAHLPALYHSPQLTASPRFTPQPQPTTPSNNTSIPFLALPMSELDLPPQPNMPPPPTQQYLPRRQVRRDSNSLGNPPKSPFCTSISTPNLYHDLSSAPSPVLSAAASGGEGIVLSSATQAMVTVSGNIAVLDDCYATLAFR</sequence>
<dbReference type="Proteomes" id="UP001211907">
    <property type="component" value="Unassembled WGS sequence"/>
</dbReference>
<comment type="caution">
    <text evidence="2">The sequence shown here is derived from an EMBL/GenBank/DDBJ whole genome shotgun (WGS) entry which is preliminary data.</text>
</comment>
<dbReference type="AlphaFoldDB" id="A0AAD5SP93"/>
<keyword evidence="3" id="KW-1185">Reference proteome</keyword>
<feature type="non-terminal residue" evidence="2">
    <location>
        <position position="145"/>
    </location>
</feature>
<gene>
    <name evidence="2" type="ORF">HK100_010049</name>
</gene>
<evidence type="ECO:0000256" key="1">
    <source>
        <dbReference type="SAM" id="MobiDB-lite"/>
    </source>
</evidence>
<accession>A0AAD5SP93</accession>
<dbReference type="EMBL" id="JADGJH010005381">
    <property type="protein sequence ID" value="KAJ3080804.1"/>
    <property type="molecule type" value="Genomic_DNA"/>
</dbReference>
<protein>
    <submittedName>
        <fullName evidence="2">Uncharacterized protein</fullName>
    </submittedName>
</protein>
<evidence type="ECO:0000313" key="2">
    <source>
        <dbReference type="EMBL" id="KAJ3080804.1"/>
    </source>
</evidence>
<feature type="region of interest" description="Disordered" evidence="1">
    <location>
        <begin position="1"/>
        <end position="85"/>
    </location>
</feature>